<comment type="cofactor">
    <cofactor evidence="1">
        <name>FAD</name>
        <dbReference type="ChEBI" id="CHEBI:57692"/>
    </cofactor>
</comment>
<evidence type="ECO:0000256" key="1">
    <source>
        <dbReference type="ARBA" id="ARBA00001974"/>
    </source>
</evidence>
<name>A0ABT8VXN4_9GAMM</name>
<dbReference type="InterPro" id="IPR052542">
    <property type="entry name" value="Cholesterol_Oxidase"/>
</dbReference>
<organism evidence="17 18">
    <name type="scientific">Marinobacter suaedae</name>
    <dbReference type="NCBI Taxonomy" id="3057675"/>
    <lineage>
        <taxon>Bacteria</taxon>
        <taxon>Pseudomonadati</taxon>
        <taxon>Pseudomonadota</taxon>
        <taxon>Gammaproteobacteria</taxon>
        <taxon>Pseudomonadales</taxon>
        <taxon>Marinobacteraceae</taxon>
        <taxon>Marinobacter</taxon>
    </lineage>
</organism>
<evidence type="ECO:0000256" key="9">
    <source>
        <dbReference type="ARBA" id="ARBA00023221"/>
    </source>
</evidence>
<comment type="pathway">
    <text evidence="12">Steroid metabolism; cholesterol degradation.</text>
</comment>
<reference evidence="17" key="1">
    <citation type="submission" date="2023-07" db="EMBL/GenBank/DDBJ databases">
        <title>Marinobacter sp. chi1 genome sequencing and assembly.</title>
        <authorList>
            <person name="Park S."/>
        </authorList>
    </citation>
    <scope>NUCLEOTIDE SEQUENCE</scope>
    <source>
        <strain evidence="17">Chi1</strain>
    </source>
</reference>
<dbReference type="InterPro" id="IPR017896">
    <property type="entry name" value="4Fe4S_Fe-S-bd"/>
</dbReference>
<evidence type="ECO:0000256" key="6">
    <source>
        <dbReference type="ARBA" id="ARBA00023002"/>
    </source>
</evidence>
<dbReference type="Pfam" id="PF05199">
    <property type="entry name" value="GMC_oxred_C"/>
    <property type="match status" value="1"/>
</dbReference>
<keyword evidence="4" id="KW-0285">Flavoprotein</keyword>
<dbReference type="PANTHER" id="PTHR47470">
    <property type="entry name" value="CHOLESTEROL OXIDASE"/>
    <property type="match status" value="1"/>
</dbReference>
<evidence type="ECO:0000256" key="4">
    <source>
        <dbReference type="ARBA" id="ARBA00022630"/>
    </source>
</evidence>
<evidence type="ECO:0000256" key="15">
    <source>
        <dbReference type="ARBA" id="ARBA00049778"/>
    </source>
</evidence>
<comment type="caution">
    <text evidence="17">The sequence shown here is derived from an EMBL/GenBank/DDBJ whole genome shotgun (WGS) entry which is preliminary data.</text>
</comment>
<dbReference type="EMBL" id="JAUMIS010000001">
    <property type="protein sequence ID" value="MDO3720755.1"/>
    <property type="molecule type" value="Genomic_DNA"/>
</dbReference>
<evidence type="ECO:0000256" key="3">
    <source>
        <dbReference type="ARBA" id="ARBA00022548"/>
    </source>
</evidence>
<keyword evidence="3" id="KW-0153">Cholesterol metabolism</keyword>
<dbReference type="EC" id="1.1.3.6" evidence="13"/>
<evidence type="ECO:0000256" key="7">
    <source>
        <dbReference type="ARBA" id="ARBA00023098"/>
    </source>
</evidence>
<sequence>MKNEQHDYDYVVVGSGFGGSVSAYRLSQKGYRVLVLEQGRRWTPENLPRTNWKAWDYLWRPFLGLKGFLSLRLFKHVMVLHGNAVGGGSITYAQTLLVPKDSVWSDGNWAGLDDWKGTMPAHYQTAKQMLGVTENRRPGPADHKLREMAKAANIEDSFYYTDVGVFFGNDDEPEGTEHPDPYFGGEGPARNSCIGCGGCMVGCRYNAKNTLDKNYLYLAEKLGTEVRAETECVDVRPLGASDGSEGYEVITAPAFKRFNRPKTRITAKSVVFAASSLGTQQLLFKLKESGSLPNVSDDLGKRVRTNSESILGVRYPGTDEDMSRGIAIGSGIYVDEHTHIEAVRYPEGSNLMSSLFTVLTGGRPGPTRILNWMGALTKLIATRGITGIRSMLPYRWSSETVMFLVMQTLDGHINMRWKRAWYWPFTKRLATEGDRIPTFIPEANAFAEKAANATGGVGLSSMSEILFNVPMTAHCMGGCAMADSPENGVIDAQNRVFNYQNLYVVDASMLSANLGVNPSLTITALAERAMSFIPEKANDSKAPM</sequence>
<evidence type="ECO:0000256" key="13">
    <source>
        <dbReference type="ARBA" id="ARBA00049723"/>
    </source>
</evidence>
<dbReference type="RefSeq" id="WP_302908873.1">
    <property type="nucleotide sequence ID" value="NZ_JAUMIS010000001.1"/>
</dbReference>
<keyword evidence="6" id="KW-0560">Oxidoreductase</keyword>
<dbReference type="PANTHER" id="PTHR47470:SF1">
    <property type="entry name" value="FAD-DEPENDENT OXIDOREDUCTASE 2 FAD BINDING DOMAIN-CONTAINING PROTEIN"/>
    <property type="match status" value="1"/>
</dbReference>
<keyword evidence="5" id="KW-0274">FAD</keyword>
<evidence type="ECO:0000256" key="5">
    <source>
        <dbReference type="ARBA" id="ARBA00022827"/>
    </source>
</evidence>
<dbReference type="Pfam" id="PF13450">
    <property type="entry name" value="NAD_binding_8"/>
    <property type="match status" value="1"/>
</dbReference>
<comment type="similarity">
    <text evidence="2">Belongs to the GMC oxidoreductase family.</text>
</comment>
<evidence type="ECO:0000313" key="17">
    <source>
        <dbReference type="EMBL" id="MDO3720755.1"/>
    </source>
</evidence>
<proteinExistence type="inferred from homology"/>
<evidence type="ECO:0000256" key="2">
    <source>
        <dbReference type="ARBA" id="ARBA00010790"/>
    </source>
</evidence>
<dbReference type="InterPro" id="IPR036188">
    <property type="entry name" value="FAD/NAD-bd_sf"/>
</dbReference>
<keyword evidence="8" id="KW-1207">Sterol metabolism</keyword>
<dbReference type="SUPFAM" id="SSF51905">
    <property type="entry name" value="FAD/NAD(P)-binding domain"/>
    <property type="match status" value="1"/>
</dbReference>
<accession>A0ABT8VXN4</accession>
<dbReference type="InterPro" id="IPR007867">
    <property type="entry name" value="GMC_OxRtase_C"/>
</dbReference>
<dbReference type="Proteomes" id="UP001168640">
    <property type="component" value="Unassembled WGS sequence"/>
</dbReference>
<keyword evidence="10" id="KW-0413">Isomerase</keyword>
<keyword evidence="7" id="KW-0443">Lipid metabolism</keyword>
<keyword evidence="9" id="KW-0753">Steroid metabolism</keyword>
<dbReference type="Gene3D" id="3.50.50.60">
    <property type="entry name" value="FAD/NAD(P)-binding domain"/>
    <property type="match status" value="3"/>
</dbReference>
<evidence type="ECO:0000259" key="16">
    <source>
        <dbReference type="PROSITE" id="PS51379"/>
    </source>
</evidence>
<evidence type="ECO:0000256" key="8">
    <source>
        <dbReference type="ARBA" id="ARBA00023166"/>
    </source>
</evidence>
<keyword evidence="18" id="KW-1185">Reference proteome</keyword>
<evidence type="ECO:0000256" key="14">
    <source>
        <dbReference type="ARBA" id="ARBA00049744"/>
    </source>
</evidence>
<dbReference type="EC" id="5.3.3.1" evidence="11"/>
<evidence type="ECO:0000256" key="11">
    <source>
        <dbReference type="ARBA" id="ARBA00038856"/>
    </source>
</evidence>
<evidence type="ECO:0000256" key="10">
    <source>
        <dbReference type="ARBA" id="ARBA00023235"/>
    </source>
</evidence>
<gene>
    <name evidence="17" type="ORF">QVZ43_03405</name>
</gene>
<evidence type="ECO:0000256" key="12">
    <source>
        <dbReference type="ARBA" id="ARBA00049645"/>
    </source>
</evidence>
<dbReference type="PROSITE" id="PS51379">
    <property type="entry name" value="4FE4S_FER_2"/>
    <property type="match status" value="1"/>
</dbReference>
<evidence type="ECO:0000313" key="18">
    <source>
        <dbReference type="Proteomes" id="UP001168640"/>
    </source>
</evidence>
<feature type="domain" description="4Fe-4S ferredoxin-type" evidence="16">
    <location>
        <begin position="184"/>
        <end position="213"/>
    </location>
</feature>
<protein>
    <recommendedName>
        <fullName evidence="14">Cholesterol oxidase</fullName>
        <ecNumber evidence="13">1.1.3.6</ecNumber>
        <ecNumber evidence="11">5.3.3.1</ecNumber>
    </recommendedName>
    <alternativeName>
        <fullName evidence="15">Cholesterol isomerase</fullName>
    </alternativeName>
</protein>